<dbReference type="AlphaFoldDB" id="A0A2K8SVK6"/>
<gene>
    <name evidence="1" type="ORF">COO91_05495</name>
</gene>
<reference evidence="1 2" key="1">
    <citation type="submission" date="2017-11" db="EMBL/GenBank/DDBJ databases">
        <title>Complete genome of a free-living desiccation-tolerant cyanobacterium and its photosynthetic adaptation to extreme terrestrial habitat.</title>
        <authorList>
            <person name="Shang J."/>
        </authorList>
    </citation>
    <scope>NUCLEOTIDE SEQUENCE [LARGE SCALE GENOMIC DNA]</scope>
    <source>
        <strain evidence="1 2">CCNUN1</strain>
    </source>
</reference>
<evidence type="ECO:0000313" key="2">
    <source>
        <dbReference type="Proteomes" id="UP000232003"/>
    </source>
</evidence>
<dbReference type="EMBL" id="CP024785">
    <property type="protein sequence ID" value="AUB39501.1"/>
    <property type="molecule type" value="Genomic_DNA"/>
</dbReference>
<keyword evidence="2" id="KW-1185">Reference proteome</keyword>
<dbReference type="KEGG" id="nfl:COO91_05495"/>
<protein>
    <submittedName>
        <fullName evidence="1">HEAT repeat</fullName>
    </submittedName>
</protein>
<evidence type="ECO:0000313" key="1">
    <source>
        <dbReference type="EMBL" id="AUB39501.1"/>
    </source>
</evidence>
<accession>A0A2K8SVK6</accession>
<organism evidence="1 2">
    <name type="scientific">Nostoc flagelliforme CCNUN1</name>
    <dbReference type="NCBI Taxonomy" id="2038116"/>
    <lineage>
        <taxon>Bacteria</taxon>
        <taxon>Bacillati</taxon>
        <taxon>Cyanobacteriota</taxon>
        <taxon>Cyanophyceae</taxon>
        <taxon>Nostocales</taxon>
        <taxon>Nostocaceae</taxon>
        <taxon>Nostoc</taxon>
    </lineage>
</organism>
<dbReference type="Proteomes" id="UP000232003">
    <property type="component" value="Chromosome"/>
</dbReference>
<proteinExistence type="predicted"/>
<sequence length="49" mass="5574">MNKVNSAAGFIFKPILEDLAKDAAKDWAKDLLKGIPGKIFQKHRREAYE</sequence>
<name>A0A2K8SVK6_9NOSO</name>
<dbReference type="RefSeq" id="WP_157816593.1">
    <property type="nucleotide sequence ID" value="NZ_CAWNNC010000001.1"/>
</dbReference>